<comment type="caution">
    <text evidence="2">The sequence shown here is derived from an EMBL/GenBank/DDBJ whole genome shotgun (WGS) entry which is preliminary data.</text>
</comment>
<proteinExistence type="predicted"/>
<reference evidence="3" key="1">
    <citation type="journal article" date="2019" name="Int. J. Syst. Evol. Microbiol.">
        <title>The Global Catalogue of Microorganisms (GCM) 10K type strain sequencing project: providing services to taxonomists for standard genome sequencing and annotation.</title>
        <authorList>
            <consortium name="The Broad Institute Genomics Platform"/>
            <consortium name="The Broad Institute Genome Sequencing Center for Infectious Disease"/>
            <person name="Wu L."/>
            <person name="Ma J."/>
        </authorList>
    </citation>
    <scope>NUCLEOTIDE SEQUENCE [LARGE SCALE GENOMIC DNA]</scope>
    <source>
        <strain evidence="3">KCTC 52344</strain>
    </source>
</reference>
<feature type="domain" description="DinB-like" evidence="1">
    <location>
        <begin position="28"/>
        <end position="159"/>
    </location>
</feature>
<dbReference type="InterPro" id="IPR024775">
    <property type="entry name" value="DinB-like"/>
</dbReference>
<organism evidence="2 3">
    <name type="scientific">Emticicia soli</name>
    <dbReference type="NCBI Taxonomy" id="2027878"/>
    <lineage>
        <taxon>Bacteria</taxon>
        <taxon>Pseudomonadati</taxon>
        <taxon>Bacteroidota</taxon>
        <taxon>Cytophagia</taxon>
        <taxon>Cytophagales</taxon>
        <taxon>Leadbetterellaceae</taxon>
        <taxon>Emticicia</taxon>
    </lineage>
</organism>
<name>A0ABW5JBE6_9BACT</name>
<evidence type="ECO:0000313" key="3">
    <source>
        <dbReference type="Proteomes" id="UP001597510"/>
    </source>
</evidence>
<evidence type="ECO:0000313" key="2">
    <source>
        <dbReference type="EMBL" id="MFD2522190.1"/>
    </source>
</evidence>
<dbReference type="RefSeq" id="WP_340240476.1">
    <property type="nucleotide sequence ID" value="NZ_JBBEWC010000021.1"/>
</dbReference>
<dbReference type="InterPro" id="IPR034660">
    <property type="entry name" value="DinB/YfiT-like"/>
</dbReference>
<dbReference type="Pfam" id="PF12867">
    <property type="entry name" value="DinB_2"/>
    <property type="match status" value="1"/>
</dbReference>
<protein>
    <submittedName>
        <fullName evidence="2">DinB family protein</fullName>
    </submittedName>
</protein>
<sequence length="168" mass="18334">MANQQLEVWLRGPLPQIPALLQPVAHALLQAQEEVHTMLASFPDKLLWERPAGVASPAFHLQHLTGVLDRLFTYARGEALTSEQMSALSAEGKANENISLKELLAAFDKQIAHAITALENTDVNTLTDAREVGRAKLPSTVIGLLTHSAEHTTRHVGQLLVTVKILTQ</sequence>
<dbReference type="EMBL" id="JBHULC010000014">
    <property type="protein sequence ID" value="MFD2522190.1"/>
    <property type="molecule type" value="Genomic_DNA"/>
</dbReference>
<gene>
    <name evidence="2" type="ORF">ACFSR2_14915</name>
</gene>
<accession>A0ABW5JBE6</accession>
<keyword evidence="3" id="KW-1185">Reference proteome</keyword>
<dbReference type="Gene3D" id="1.20.120.450">
    <property type="entry name" value="dinb family like domain"/>
    <property type="match status" value="1"/>
</dbReference>
<dbReference type="SUPFAM" id="SSF109854">
    <property type="entry name" value="DinB/YfiT-like putative metalloenzymes"/>
    <property type="match status" value="1"/>
</dbReference>
<dbReference type="Proteomes" id="UP001597510">
    <property type="component" value="Unassembled WGS sequence"/>
</dbReference>
<evidence type="ECO:0000259" key="1">
    <source>
        <dbReference type="Pfam" id="PF12867"/>
    </source>
</evidence>